<dbReference type="PRINTS" id="PR00080">
    <property type="entry name" value="SDRFAMILY"/>
</dbReference>
<evidence type="ECO:0000313" key="3">
    <source>
        <dbReference type="EMBL" id="OON41710.1"/>
    </source>
</evidence>
<dbReference type="PANTHER" id="PTHR43639:SF1">
    <property type="entry name" value="SHORT-CHAIN DEHYDROGENASE_REDUCTASE FAMILY PROTEIN"/>
    <property type="match status" value="1"/>
</dbReference>
<dbReference type="AlphaFoldDB" id="A0A1S8YRN5"/>
<name>A0A1S8YRN5_9GAMM</name>
<dbReference type="SUPFAM" id="SSF51735">
    <property type="entry name" value="NAD(P)-binding Rossmann-fold domains"/>
    <property type="match status" value="1"/>
</dbReference>
<dbReference type="OrthoDB" id="9803333at2"/>
<dbReference type="GO" id="GO:0016491">
    <property type="term" value="F:oxidoreductase activity"/>
    <property type="evidence" value="ECO:0007669"/>
    <property type="project" value="UniProtKB-KW"/>
</dbReference>
<evidence type="ECO:0000256" key="2">
    <source>
        <dbReference type="ARBA" id="ARBA00023002"/>
    </source>
</evidence>
<evidence type="ECO:0000313" key="4">
    <source>
        <dbReference type="Proteomes" id="UP000190667"/>
    </source>
</evidence>
<sequence>MSKVVIITGASRGLGKSMALNLADKGRDIIVTYHSQQQQALDVVREIEQKGRKAAALKLDIHQAASFDAFIAEVTGTLKTVFGRSDFDYLINNAGSGLFASFMETSESQFMQMMNEHIKAPFFLSQKLLPLMVDGGRVLNVSSGLTRITYPGFSAYSIMKTAVEALTLYMARELGARGITVNTVAPGAIETDFGGGVVRDTPELNAEFAGMTALGRVGLAQDIGGAVAAILDDQAGWVNAQRIEVSGGQTI</sequence>
<protein>
    <recommendedName>
        <fullName evidence="5">Short-chain dehydrogenase</fullName>
    </recommendedName>
</protein>
<organism evidence="3 4">
    <name type="scientific">Izhakiella australiensis</name>
    <dbReference type="NCBI Taxonomy" id="1926881"/>
    <lineage>
        <taxon>Bacteria</taxon>
        <taxon>Pseudomonadati</taxon>
        <taxon>Pseudomonadota</taxon>
        <taxon>Gammaproteobacteria</taxon>
        <taxon>Enterobacterales</taxon>
        <taxon>Erwiniaceae</taxon>
        <taxon>Izhakiella</taxon>
    </lineage>
</organism>
<dbReference type="Gene3D" id="3.40.50.720">
    <property type="entry name" value="NAD(P)-binding Rossmann-like Domain"/>
    <property type="match status" value="1"/>
</dbReference>
<dbReference type="Pfam" id="PF13561">
    <property type="entry name" value="adh_short_C2"/>
    <property type="match status" value="1"/>
</dbReference>
<dbReference type="InterPro" id="IPR002347">
    <property type="entry name" value="SDR_fam"/>
</dbReference>
<dbReference type="PANTHER" id="PTHR43639">
    <property type="entry name" value="OXIDOREDUCTASE, SHORT-CHAIN DEHYDROGENASE/REDUCTASE FAMILY (AFU_ORTHOLOGUE AFUA_5G02870)"/>
    <property type="match status" value="1"/>
</dbReference>
<dbReference type="Proteomes" id="UP000190667">
    <property type="component" value="Unassembled WGS sequence"/>
</dbReference>
<keyword evidence="4" id="KW-1185">Reference proteome</keyword>
<dbReference type="PRINTS" id="PR00081">
    <property type="entry name" value="GDHRDH"/>
</dbReference>
<reference evidence="3 4" key="1">
    <citation type="submission" date="2016-12" db="EMBL/GenBank/DDBJ databases">
        <title>Izhakiella australiana sp. nov. of genus Izhakiella isolated from Australian desert.</title>
        <authorList>
            <person name="Ji M."/>
        </authorList>
    </citation>
    <scope>NUCLEOTIDE SEQUENCE [LARGE SCALE GENOMIC DNA]</scope>
    <source>
        <strain evidence="3 4">D4N98</strain>
    </source>
</reference>
<evidence type="ECO:0008006" key="5">
    <source>
        <dbReference type="Google" id="ProtNLM"/>
    </source>
</evidence>
<keyword evidence="2" id="KW-0560">Oxidoreductase</keyword>
<proteinExistence type="inferred from homology"/>
<dbReference type="STRING" id="1926881.BTJ39_00645"/>
<evidence type="ECO:0000256" key="1">
    <source>
        <dbReference type="ARBA" id="ARBA00006484"/>
    </source>
</evidence>
<dbReference type="EMBL" id="MRUL01000001">
    <property type="protein sequence ID" value="OON41710.1"/>
    <property type="molecule type" value="Genomic_DNA"/>
</dbReference>
<gene>
    <name evidence="3" type="ORF">BTJ39_00645</name>
</gene>
<comment type="similarity">
    <text evidence="1">Belongs to the short-chain dehydrogenases/reductases (SDR) family.</text>
</comment>
<accession>A0A1S8YRN5</accession>
<comment type="caution">
    <text evidence="3">The sequence shown here is derived from an EMBL/GenBank/DDBJ whole genome shotgun (WGS) entry which is preliminary data.</text>
</comment>
<dbReference type="InterPro" id="IPR036291">
    <property type="entry name" value="NAD(P)-bd_dom_sf"/>
</dbReference>